<dbReference type="Proteomes" id="UP000191522">
    <property type="component" value="Unassembled WGS sequence"/>
</dbReference>
<feature type="domain" description="WHIM1" evidence="4">
    <location>
        <begin position="140"/>
        <end position="185"/>
    </location>
</feature>
<evidence type="ECO:0000313" key="5">
    <source>
        <dbReference type="EMBL" id="OQD74248.1"/>
    </source>
</evidence>
<feature type="region of interest" description="Disordered" evidence="3">
    <location>
        <begin position="1"/>
        <end position="53"/>
    </location>
</feature>
<protein>
    <recommendedName>
        <fullName evidence="4">WHIM1 domain-containing protein</fullName>
    </recommendedName>
</protein>
<feature type="compositionally biased region" description="Pro residues" evidence="3">
    <location>
        <begin position="564"/>
        <end position="574"/>
    </location>
</feature>
<evidence type="ECO:0000256" key="1">
    <source>
        <dbReference type="ARBA" id="ARBA00004123"/>
    </source>
</evidence>
<evidence type="ECO:0000256" key="2">
    <source>
        <dbReference type="ARBA" id="ARBA00023242"/>
    </source>
</evidence>
<comment type="caution">
    <text evidence="5">The sequence shown here is derived from an EMBL/GenBank/DDBJ whole genome shotgun (WGS) entry which is preliminary data.</text>
</comment>
<gene>
    <name evidence="5" type="ORF">PENDEC_c011G04760</name>
</gene>
<dbReference type="OMA" id="HYGPQDI"/>
<dbReference type="PANTHER" id="PTHR42107">
    <property type="entry name" value="YALI0D24453P"/>
    <property type="match status" value="1"/>
</dbReference>
<evidence type="ECO:0000313" key="6">
    <source>
        <dbReference type="Proteomes" id="UP000191522"/>
    </source>
</evidence>
<dbReference type="STRING" id="69771.A0A1V6PB54"/>
<feature type="compositionally biased region" description="Basic and acidic residues" evidence="3">
    <location>
        <begin position="35"/>
        <end position="50"/>
    </location>
</feature>
<name>A0A1V6PB54_PENDC</name>
<evidence type="ECO:0000259" key="4">
    <source>
        <dbReference type="Pfam" id="PF15612"/>
    </source>
</evidence>
<dbReference type="AlphaFoldDB" id="A0A1V6PB54"/>
<reference evidence="6" key="1">
    <citation type="journal article" date="2017" name="Nat. Microbiol.">
        <title>Global analysis of biosynthetic gene clusters reveals vast potential of secondary metabolite production in Penicillium species.</title>
        <authorList>
            <person name="Nielsen J.C."/>
            <person name="Grijseels S."/>
            <person name="Prigent S."/>
            <person name="Ji B."/>
            <person name="Dainat J."/>
            <person name="Nielsen K.F."/>
            <person name="Frisvad J.C."/>
            <person name="Workman M."/>
            <person name="Nielsen J."/>
        </authorList>
    </citation>
    <scope>NUCLEOTIDE SEQUENCE [LARGE SCALE GENOMIC DNA]</scope>
    <source>
        <strain evidence="6">IBT 11843</strain>
    </source>
</reference>
<proteinExistence type="predicted"/>
<keyword evidence="2" id="KW-0539">Nucleus</keyword>
<feature type="compositionally biased region" description="Polar residues" evidence="3">
    <location>
        <begin position="603"/>
        <end position="612"/>
    </location>
</feature>
<feature type="compositionally biased region" description="Pro residues" evidence="3">
    <location>
        <begin position="521"/>
        <end position="532"/>
    </location>
</feature>
<dbReference type="EMBL" id="MDYL01000011">
    <property type="protein sequence ID" value="OQD74248.1"/>
    <property type="molecule type" value="Genomic_DNA"/>
</dbReference>
<organism evidence="5 6">
    <name type="scientific">Penicillium decumbens</name>
    <dbReference type="NCBI Taxonomy" id="69771"/>
    <lineage>
        <taxon>Eukaryota</taxon>
        <taxon>Fungi</taxon>
        <taxon>Dikarya</taxon>
        <taxon>Ascomycota</taxon>
        <taxon>Pezizomycotina</taxon>
        <taxon>Eurotiomycetes</taxon>
        <taxon>Eurotiomycetidae</taxon>
        <taxon>Eurotiales</taxon>
        <taxon>Aspergillaceae</taxon>
        <taxon>Penicillium</taxon>
    </lineage>
</organism>
<feature type="compositionally biased region" description="Polar residues" evidence="3">
    <location>
        <begin position="452"/>
        <end position="467"/>
    </location>
</feature>
<dbReference type="GO" id="GO:0005634">
    <property type="term" value="C:nucleus"/>
    <property type="evidence" value="ECO:0007669"/>
    <property type="project" value="UniProtKB-SubCell"/>
</dbReference>
<accession>A0A1V6PB54</accession>
<feature type="compositionally biased region" description="Acidic residues" evidence="3">
    <location>
        <begin position="436"/>
        <end position="450"/>
    </location>
</feature>
<sequence length="612" mass="67821">MAPSDSELSSLSSAPPTDDEAAMAVDEPVGITKYFKKESETPPPKREPSPPHEYVLADNPIIAFIVMFRARFHEAFPRGVPHLGPQDIERGVEESPPGEYIERLLCALLGLVLNRKKDVERNHYTRPLEEAISTHQSQWPKAWQGKNPLHGGRSFATMAPEERLELLRSLILWSLASSDAIQAKIKESYKQARHDDDLNQPLSVQPWGRDSLKRRYWLIEGQDDTHFRLYRESNPTLKHNTWWSVAGSIPEMQEIAAKLQEEKGTNSKKLSERIRNAIPRFEASEEKRRRRDYRLSRKAAFTRPEPGFSMYEGRTRGKKLKYTYSDDEDMFSDGLPSRRSTRNASSNVTPAEPSRPRFTASGRQIRSRAGGLYGETLLAGQREDSEFDEEEDEGRPQRTRTSINPDGYSGYRDDDLEDESEAAPSEANDSGREWGVEDDEDEFEGDDEGDNVSGNESIANGEPQSLVVQLRYGKGNVPGQPKVAKDEPPSTQDTQMKDASQTETSPPSLPSLPPQSKSLPTPAPVPHVPQPAPTLDAPLMPSGSNPQQAPANMATIPSASTLPIPTPVDAPNPSQPAEANGLNGHTTSTESRPVPGISHPQAPFTQGGNQTS</sequence>
<dbReference type="OrthoDB" id="349045at2759"/>
<feature type="compositionally biased region" description="Polar residues" evidence="3">
    <location>
        <begin position="542"/>
        <end position="563"/>
    </location>
</feature>
<feature type="compositionally biased region" description="Polar residues" evidence="3">
    <location>
        <begin position="489"/>
        <end position="499"/>
    </location>
</feature>
<feature type="region of interest" description="Disordered" evidence="3">
    <location>
        <begin position="326"/>
        <end position="612"/>
    </location>
</feature>
<evidence type="ECO:0000256" key="3">
    <source>
        <dbReference type="SAM" id="MobiDB-lite"/>
    </source>
</evidence>
<comment type="subcellular location">
    <subcellularLocation>
        <location evidence="1">Nucleus</location>
    </subcellularLocation>
</comment>
<dbReference type="PANTHER" id="PTHR42107:SF1">
    <property type="entry name" value="WHIM1 DOMAIN-CONTAINING PROTEIN"/>
    <property type="match status" value="1"/>
</dbReference>
<dbReference type="InterPro" id="IPR028942">
    <property type="entry name" value="WHIM1_dom"/>
</dbReference>
<dbReference type="Pfam" id="PF15612">
    <property type="entry name" value="WHIM1"/>
    <property type="match status" value="1"/>
</dbReference>
<keyword evidence="6" id="KW-1185">Reference proteome</keyword>
<feature type="compositionally biased region" description="Low complexity" evidence="3">
    <location>
        <begin position="1"/>
        <end position="13"/>
    </location>
</feature>